<proteinExistence type="predicted"/>
<comment type="caution">
    <text evidence="1">The sequence shown here is derived from an EMBL/GenBank/DDBJ whole genome shotgun (WGS) entry which is preliminary data.</text>
</comment>
<name>A0A929PU55_9SPHI</name>
<gene>
    <name evidence="1" type="ORF">IRJ16_00710</name>
</gene>
<reference evidence="1" key="1">
    <citation type="submission" date="2020-10" db="EMBL/GenBank/DDBJ databases">
        <title>Mucilaginibacter mali sp. nov., isolated from rhizosphere soil of apple orchard.</title>
        <authorList>
            <person name="Lee J.-S."/>
            <person name="Kim H.S."/>
            <person name="Kim J.-S."/>
        </authorList>
    </citation>
    <scope>NUCLEOTIDE SEQUENCE</scope>
    <source>
        <strain evidence="1">KCTC 22746</strain>
    </source>
</reference>
<dbReference type="RefSeq" id="WP_194109597.1">
    <property type="nucleotide sequence ID" value="NZ_JADFFL010000001.1"/>
</dbReference>
<dbReference type="Proteomes" id="UP000622475">
    <property type="component" value="Unassembled WGS sequence"/>
</dbReference>
<evidence type="ECO:0000313" key="2">
    <source>
        <dbReference type="Proteomes" id="UP000622475"/>
    </source>
</evidence>
<evidence type="ECO:0000313" key="1">
    <source>
        <dbReference type="EMBL" id="MBE9660393.1"/>
    </source>
</evidence>
<evidence type="ECO:0008006" key="3">
    <source>
        <dbReference type="Google" id="ProtNLM"/>
    </source>
</evidence>
<organism evidence="1 2">
    <name type="scientific">Mucilaginibacter myungsuensis</name>
    <dbReference type="NCBI Taxonomy" id="649104"/>
    <lineage>
        <taxon>Bacteria</taxon>
        <taxon>Pseudomonadati</taxon>
        <taxon>Bacteroidota</taxon>
        <taxon>Sphingobacteriia</taxon>
        <taxon>Sphingobacteriales</taxon>
        <taxon>Sphingobacteriaceae</taxon>
        <taxon>Mucilaginibacter</taxon>
    </lineage>
</organism>
<dbReference type="Gene3D" id="3.40.50.2000">
    <property type="entry name" value="Glycogen Phosphorylase B"/>
    <property type="match status" value="1"/>
</dbReference>
<dbReference type="AlphaFoldDB" id="A0A929PU55"/>
<sequence>MKIGFICGSLEEGKDGVGDYVRKFSSELIRMGHQVVIAAINDQHITMPFTGVQQFTNVDIPVLRLPSVEHIDNKIAVLKTWMTAFGPDRLSLQFVPFSFDKRGLTFSLGKKLRSAFPAANWHIMFHELWVGMKSDSSFKLRAWGTLQKLLIQNMISVLQPTKMHTQTHLYQAQLWDAGYTASLLPLFGNIPLIKDSQTDIVDSKQINLVHFGSIYPNAPIVQFAADMAQYSKKADVLVTLNIIGRSGPEKADWMAQFKSHGLTVNDLGERNVDEIAELFSKADLGIATTACALIEKSGSVAAMREFGLPVICVAAPWRPDKKFRIKNMTDVFEYQENNLDDFMYNRHHSPYIINVSVVANLFINALVDSHQLNPELS</sequence>
<dbReference type="SUPFAM" id="SSF53756">
    <property type="entry name" value="UDP-Glycosyltransferase/glycogen phosphorylase"/>
    <property type="match status" value="1"/>
</dbReference>
<protein>
    <recommendedName>
        <fullName evidence="3">Glycosyltransferase involved in cell wall biosynthesis</fullName>
    </recommendedName>
</protein>
<keyword evidence="2" id="KW-1185">Reference proteome</keyword>
<accession>A0A929PU55</accession>
<dbReference type="EMBL" id="JADFFL010000001">
    <property type="protein sequence ID" value="MBE9660393.1"/>
    <property type="molecule type" value="Genomic_DNA"/>
</dbReference>